<feature type="compositionally biased region" description="Basic and acidic residues" evidence="4">
    <location>
        <begin position="835"/>
        <end position="851"/>
    </location>
</feature>
<keyword evidence="2" id="KW-0479">Metal-binding</keyword>
<dbReference type="InterPro" id="IPR052994">
    <property type="entry name" value="Tiny_macrocysts_regulators"/>
</dbReference>
<feature type="compositionally biased region" description="Acidic residues" evidence="4">
    <location>
        <begin position="1281"/>
        <end position="1292"/>
    </location>
</feature>
<dbReference type="PANTHER" id="PTHR31600:SF2">
    <property type="entry name" value="GAMETE ENRICHED GENE 10 PROTEIN-RELATED"/>
    <property type="match status" value="1"/>
</dbReference>
<keyword evidence="8" id="KW-1185">Reference proteome</keyword>
<feature type="transmembrane region" description="Helical" evidence="5">
    <location>
        <begin position="1319"/>
        <end position="1341"/>
    </location>
</feature>
<feature type="transmembrane region" description="Helical" evidence="5">
    <location>
        <begin position="1561"/>
        <end position="1585"/>
    </location>
</feature>
<evidence type="ECO:0000256" key="5">
    <source>
        <dbReference type="SAM" id="Phobius"/>
    </source>
</evidence>
<feature type="compositionally biased region" description="Polar residues" evidence="4">
    <location>
        <begin position="912"/>
        <end position="926"/>
    </location>
</feature>
<accession>A0ABQ9WRA6</accession>
<evidence type="ECO:0000256" key="3">
    <source>
        <dbReference type="ARBA" id="ARBA00023004"/>
    </source>
</evidence>
<dbReference type="CDD" id="cd12107">
    <property type="entry name" value="Hemerythrin"/>
    <property type="match status" value="1"/>
</dbReference>
<feature type="transmembrane region" description="Helical" evidence="5">
    <location>
        <begin position="99"/>
        <end position="117"/>
    </location>
</feature>
<feature type="compositionally biased region" description="Polar residues" evidence="4">
    <location>
        <begin position="1220"/>
        <end position="1242"/>
    </location>
</feature>
<feature type="region of interest" description="Disordered" evidence="4">
    <location>
        <begin position="822"/>
        <end position="926"/>
    </location>
</feature>
<evidence type="ECO:0000313" key="8">
    <source>
        <dbReference type="Proteomes" id="UP001281761"/>
    </source>
</evidence>
<dbReference type="PANTHER" id="PTHR31600">
    <property type="entry name" value="TINY MACROCYSTS PROTEIN B-RELATED"/>
    <property type="match status" value="1"/>
</dbReference>
<proteinExistence type="inferred from homology"/>
<feature type="compositionally biased region" description="Basic and acidic residues" evidence="4">
    <location>
        <begin position="885"/>
        <end position="909"/>
    </location>
</feature>
<feature type="region of interest" description="Disordered" evidence="4">
    <location>
        <begin position="1214"/>
        <end position="1242"/>
    </location>
</feature>
<dbReference type="InterPro" id="IPR057352">
    <property type="entry name" value="TPR_TmcB/C"/>
</dbReference>
<feature type="region of interest" description="Disordered" evidence="4">
    <location>
        <begin position="1088"/>
        <end position="1150"/>
    </location>
</feature>
<name>A0ABQ9WRA6_9EUKA</name>
<evidence type="ECO:0000256" key="4">
    <source>
        <dbReference type="SAM" id="MobiDB-lite"/>
    </source>
</evidence>
<feature type="region of interest" description="Disordered" evidence="4">
    <location>
        <begin position="1261"/>
        <end position="1292"/>
    </location>
</feature>
<feature type="transmembrane region" description="Helical" evidence="5">
    <location>
        <begin position="6"/>
        <end position="26"/>
    </location>
</feature>
<dbReference type="Gene3D" id="1.20.120.50">
    <property type="entry name" value="Hemerythrin-like"/>
    <property type="match status" value="1"/>
</dbReference>
<keyword evidence="3" id="KW-0408">Iron</keyword>
<keyword evidence="5" id="KW-0812">Transmembrane</keyword>
<dbReference type="Pfam" id="PF25474">
    <property type="entry name" value="TPR_TmcB"/>
    <property type="match status" value="1"/>
</dbReference>
<gene>
    <name evidence="7" type="ORF">BLNAU_23061</name>
</gene>
<dbReference type="EMBL" id="JARBJD010000441">
    <property type="protein sequence ID" value="KAK2942022.1"/>
    <property type="molecule type" value="Genomic_DNA"/>
</dbReference>
<feature type="transmembrane region" description="Helical" evidence="5">
    <location>
        <begin position="486"/>
        <end position="509"/>
    </location>
</feature>
<feature type="transmembrane region" description="Helical" evidence="5">
    <location>
        <begin position="684"/>
        <end position="710"/>
    </location>
</feature>
<keyword evidence="5" id="KW-1133">Transmembrane helix</keyword>
<dbReference type="Proteomes" id="UP001281761">
    <property type="component" value="Unassembled WGS sequence"/>
</dbReference>
<feature type="transmembrane region" description="Helical" evidence="5">
    <location>
        <begin position="129"/>
        <end position="151"/>
    </location>
</feature>
<feature type="compositionally biased region" description="Pro residues" evidence="4">
    <location>
        <begin position="966"/>
        <end position="976"/>
    </location>
</feature>
<sequence length="1791" mass="198426">MFLLNLIFGCIALVAYLFFGLQYNIFVYSASIRSRDIFSSTTAMHRGGLMALTTFYLVAQALVINFPIPLLAVGITLFLGLSVFYSVGQPYYSGTGNGLYGGLFTFVTVLMCLSLFSHFVGPTISDKPWLGILIILGFAVVGLGLGVLVFVGAKKLSQKRWFAHVDTELKTLTEKPNEVTIMSPPDTPHVNLAPISTTNSISITPMAIRQDTRFVTPKVKSLSELTNGLKFLNNPQLCKNVQFVQFAAQTIHNNTHRFVDSSNFWTFSALFNWHVLARPSTASDSFRKAKQNVASFSERFLFFTFIREVEAAQAEDSGQSASAVFRAGIEKAKRQHDLAKSYLRQVWTQLSKDHVDGERIMNLLVLVSQHSDNAKKQFTALLKRDSDNATLLRAVGALFRDIDRDEETAQMLFNRANQLEETSTLSSDDFQSMTSKPSMGSVLSNQIRAKAARRKRGDKKRRRKRTTGLDLSDFAGGSQTKFFTSFYPVIALVAFPALILMIMVFVFTLTTFASTVKSVECIIDTIELGQDFSQALVYSAYFRFVQDPSTSTFANLKMLPSLEALGEEMADSALDIADALTLAIGTLPDAAHEADFTHATSFLQIGRSVGGVVEDLAVRKTSLVTICGVLSNACADLATNNDLTVAMNKNSLNLLELNIPVVVTEESKQIAIQLSQELDTDLNVLTIIVITASVVNCVAFITAISIAFMYHAVVYHNKRIAAMRSFLDSPKHIAKNLLTRLMLSDADELDNHHQSRHFTNAASVVSHQSKQGVIQESSAPHILQSFAPSENSTPRNPFLNIKGATVNAGEVPLGNRVVTSSRGWLHKQNGEETEGEKGVVEDEEEKGNTENEERDEESDQTRFSHRPFADSLGSSEIDDEDEDEENKKAESSEKGNKSDSEASQSEKHALTPTRTNTQSKSSPDLNQSCAINAQQSSNTHSFPDDTQSNALVENHTINVTNTDPKLSPPFHSPPTVPSFGKTAECPDPPPSESEDRSIVLSIPSTHRRSLSFNPLPLNPNVLTPLSFAPTHPSNSQLGVNLSPQSMFVPLGGGLNGMPGSRAKHRMSMSMIDSGFQNLMFTPLFVQEEQSRVEEEKKKKRKKKDQKERRDKKDKKKRHKHHKKRKHRKHHKHSSSDSTSSYSSPATLTSRQSTALPLLPTQSSLLALPDNPSKYTRRFSARANFSTNSLVQSNIFTGNLLPMGLQPTMSFNHLQGPPSVSPQMSFSQLQAPPSVSPQMSFNQLQGAPSVCPQPILLSQTSQVSQIDEFPKKDSPPHTPVQTEEDTKNDEEQEAAAANEEKLDQAMSGIKMTGGTLTPKFMVCYLIALITFIGMNGLAYSVMLASTSGIINQKDAVLLASYHDTLTNSIAYLQLCLVTRPRQPPKQNFAFEKSTRPGWNDHTHLGESDSAIQEQILKLTQYFSAIHRQLLEGSSANDTRYVSGDPQIDRLTVQRTLDFKGASEYMHGETSCLMKDKEDCTENTEDRLFGVRGSFMGLEALIQLFLDSSIAIGSHSNSSEIVLNNSYVQFCNTAVQFDMHDGVSEYASFLNEDLRNSVGTSRITIIVVCVMSIVLIYLSFTTVLVIARDSLVQQAIVTEHIEQYDPHNDTVKKSLTWKDAFMVDLVRIDEFHKNVTEATISMLDVVNDETKTKDDRKVALNLFLIAFFGALEDEEKLMTKYRIDRKTRLRHMNDHTRMIRKMVGAVQTALEADTNAAEDVVRVIEAWLTAHVLVNDRDIALRLNNSISSVDATTVVLPTTLLVPSSFSRFLHSDHASLQDQTAFDNLLSAFEN</sequence>
<keyword evidence="5" id="KW-0472">Membrane</keyword>
<feature type="transmembrane region" description="Helical" evidence="5">
    <location>
        <begin position="70"/>
        <end position="87"/>
    </location>
</feature>
<evidence type="ECO:0000313" key="7">
    <source>
        <dbReference type="EMBL" id="KAK2942022.1"/>
    </source>
</evidence>
<evidence type="ECO:0000256" key="1">
    <source>
        <dbReference type="ARBA" id="ARBA00010587"/>
    </source>
</evidence>
<dbReference type="SUPFAM" id="SSF47188">
    <property type="entry name" value="Hemerythrin-like"/>
    <property type="match status" value="1"/>
</dbReference>
<organism evidence="7 8">
    <name type="scientific">Blattamonas nauphoetae</name>
    <dbReference type="NCBI Taxonomy" id="2049346"/>
    <lineage>
        <taxon>Eukaryota</taxon>
        <taxon>Metamonada</taxon>
        <taxon>Preaxostyla</taxon>
        <taxon>Oxymonadida</taxon>
        <taxon>Blattamonas</taxon>
    </lineage>
</organism>
<feature type="compositionally biased region" description="Basic residues" evidence="4">
    <location>
        <begin position="1111"/>
        <end position="1132"/>
    </location>
</feature>
<feature type="compositionally biased region" description="Low complexity" evidence="4">
    <location>
        <begin position="1135"/>
        <end position="1149"/>
    </location>
</feature>
<dbReference type="InterPro" id="IPR035938">
    <property type="entry name" value="Hemerythrin-like_sf"/>
</dbReference>
<feature type="domain" description="TmcB/TmcC TPR repeats" evidence="6">
    <location>
        <begin position="325"/>
        <end position="423"/>
    </location>
</feature>
<evidence type="ECO:0000259" key="6">
    <source>
        <dbReference type="Pfam" id="PF25474"/>
    </source>
</evidence>
<dbReference type="InterPro" id="IPR012827">
    <property type="entry name" value="Hemerythrin_metal-bd"/>
</dbReference>
<reference evidence="7 8" key="1">
    <citation type="journal article" date="2022" name="bioRxiv">
        <title>Genomics of Preaxostyla Flagellates Illuminates Evolutionary Transitions and the Path Towards Mitochondrial Loss.</title>
        <authorList>
            <person name="Novak L.V.F."/>
            <person name="Treitli S.C."/>
            <person name="Pyrih J."/>
            <person name="Halakuc P."/>
            <person name="Pipaliya S.V."/>
            <person name="Vacek V."/>
            <person name="Brzon O."/>
            <person name="Soukal P."/>
            <person name="Eme L."/>
            <person name="Dacks J.B."/>
            <person name="Karnkowska A."/>
            <person name="Elias M."/>
            <person name="Hampl V."/>
        </authorList>
    </citation>
    <scope>NUCLEOTIDE SEQUENCE [LARGE SCALE GENOMIC DNA]</scope>
    <source>
        <strain evidence="7">NAU3</strain>
        <tissue evidence="7">Gut</tissue>
    </source>
</reference>
<evidence type="ECO:0000256" key="2">
    <source>
        <dbReference type="ARBA" id="ARBA00022723"/>
    </source>
</evidence>
<comment type="caution">
    <text evidence="7">The sequence shown here is derived from an EMBL/GenBank/DDBJ whole genome shotgun (WGS) entry which is preliminary data.</text>
</comment>
<comment type="similarity">
    <text evidence="1">Belongs to the hemerythrin family.</text>
</comment>
<protein>
    <recommendedName>
        <fullName evidence="6">TmcB/TmcC TPR repeats domain-containing protein</fullName>
    </recommendedName>
</protein>
<feature type="region of interest" description="Disordered" evidence="4">
    <location>
        <begin position="959"/>
        <end position="996"/>
    </location>
</feature>